<keyword evidence="6" id="KW-1185">Reference proteome</keyword>
<dbReference type="EMBL" id="JAAWVO010052497">
    <property type="protein sequence ID" value="MBN3320780.1"/>
    <property type="molecule type" value="Genomic_DNA"/>
</dbReference>
<dbReference type="FunFam" id="2.60.40.2240:FF:000002">
    <property type="entry name" value="Acyl-CoA thioesterase 18"/>
    <property type="match status" value="1"/>
</dbReference>
<dbReference type="GO" id="GO:0047617">
    <property type="term" value="F:fatty acyl-CoA hydrolase activity"/>
    <property type="evidence" value="ECO:0007669"/>
    <property type="project" value="TreeGrafter"/>
</dbReference>
<protein>
    <submittedName>
        <fullName evidence="5">ACOT3 thioesterase</fullName>
    </submittedName>
</protein>
<name>A0A8J7NW94_ATRSP</name>
<dbReference type="GO" id="GO:0006631">
    <property type="term" value="P:fatty acid metabolic process"/>
    <property type="evidence" value="ECO:0007669"/>
    <property type="project" value="TreeGrafter"/>
</dbReference>
<dbReference type="PANTHER" id="PTHR10824:SF36">
    <property type="entry name" value="ACYL-COA THIOESTERASE 17-RELATED"/>
    <property type="match status" value="1"/>
</dbReference>
<dbReference type="Gene3D" id="3.40.50.1820">
    <property type="entry name" value="alpha/beta hydrolase"/>
    <property type="match status" value="1"/>
</dbReference>
<dbReference type="Pfam" id="PF08840">
    <property type="entry name" value="BAAT_C"/>
    <property type="match status" value="1"/>
</dbReference>
<evidence type="ECO:0000259" key="3">
    <source>
        <dbReference type="Pfam" id="PF04775"/>
    </source>
</evidence>
<dbReference type="InterPro" id="IPR042490">
    <property type="entry name" value="Thio_Ohase/BAAT_N"/>
</dbReference>
<dbReference type="PIRSF" id="PIRSF016521">
    <property type="entry name" value="Acyl-CoA_hydro"/>
    <property type="match status" value="1"/>
</dbReference>
<reference evidence="5" key="1">
    <citation type="journal article" date="2021" name="Cell">
        <title>Tracing the genetic footprints of vertebrate landing in non-teleost ray-finned fishes.</title>
        <authorList>
            <person name="Bi X."/>
            <person name="Wang K."/>
            <person name="Yang L."/>
            <person name="Pan H."/>
            <person name="Jiang H."/>
            <person name="Wei Q."/>
            <person name="Fang M."/>
            <person name="Yu H."/>
            <person name="Zhu C."/>
            <person name="Cai Y."/>
            <person name="He Y."/>
            <person name="Gan X."/>
            <person name="Zeng H."/>
            <person name="Yu D."/>
            <person name="Zhu Y."/>
            <person name="Jiang H."/>
            <person name="Qiu Q."/>
            <person name="Yang H."/>
            <person name="Zhang Y.E."/>
            <person name="Wang W."/>
            <person name="Zhu M."/>
            <person name="He S."/>
            <person name="Zhang G."/>
        </authorList>
    </citation>
    <scope>NUCLEOTIDE SEQUENCE</scope>
    <source>
        <strain evidence="5">Allg_001</strain>
    </source>
</reference>
<dbReference type="InterPro" id="IPR029058">
    <property type="entry name" value="AB_hydrolase_fold"/>
</dbReference>
<gene>
    <name evidence="5" type="primary">Acot3_0</name>
    <name evidence="5" type="ORF">GTO95_0018711</name>
</gene>
<evidence type="ECO:0000313" key="6">
    <source>
        <dbReference type="Proteomes" id="UP000736164"/>
    </source>
</evidence>
<dbReference type="SUPFAM" id="SSF53474">
    <property type="entry name" value="alpha/beta-Hydrolases"/>
    <property type="match status" value="1"/>
</dbReference>
<proteinExistence type="inferred from homology"/>
<feature type="non-terminal residue" evidence="5">
    <location>
        <position position="1"/>
    </location>
</feature>
<feature type="domain" description="BAAT/Acyl-CoA thioester hydrolase C-terminal" evidence="4">
    <location>
        <begin position="218"/>
        <end position="426"/>
    </location>
</feature>
<sequence>MSVNSVSPLITVKPVRGLIDEKFQIIVEHLNPGQTFTLHSLIHSEDDDFWEAFGHYVSDAKGTVKVAEDQCLGGSYAGFEPMGLLWSMKPVPGSRTGLRLRKKDVCTPVIVRISVYKGHISDGFKEESCLGCAVTERWYMAPGVQRVELRHCGVQGSLFLPPGPGPFPGILDMWGGGGGLVEYRAALLASHGYVSLAVEYLPRGDSTESSHDVLPGKSYFEAAFSLLKDHPQVASDQVALLGLSLGTSIALALAIYSTVVHPRCMVCISGSHVMSANVSIPNFFAGIYKKNHKILTDENNHMIWRNIILPIPTDPNEKLEVGKIKCPLLVIVGGDDQNWATAESAEDIEKMMEQAGNHNLLTVLSYPGAGHLIEPPYSPHIRHSKFLISQTKTKVIMLWGGETKLHSYAQEDSWQKILKFLEHHLYHSSNIVTLSKL</sequence>
<dbReference type="GO" id="GO:0006637">
    <property type="term" value="P:acyl-CoA metabolic process"/>
    <property type="evidence" value="ECO:0007669"/>
    <property type="project" value="InterPro"/>
</dbReference>
<evidence type="ECO:0000256" key="2">
    <source>
        <dbReference type="PIRSR" id="PIRSR016521-1"/>
    </source>
</evidence>
<dbReference type="Proteomes" id="UP000736164">
    <property type="component" value="Unassembled WGS sequence"/>
</dbReference>
<feature type="active site" description="Charge relay system" evidence="2">
    <location>
        <position position="244"/>
    </location>
</feature>
<dbReference type="InterPro" id="IPR014940">
    <property type="entry name" value="BAAT_C"/>
</dbReference>
<dbReference type="Pfam" id="PF04775">
    <property type="entry name" value="Bile_Hydr_Trans"/>
    <property type="match status" value="1"/>
</dbReference>
<accession>A0A8J7NW94</accession>
<organism evidence="5 6">
    <name type="scientific">Atractosteus spatula</name>
    <name type="common">Alligator gar</name>
    <name type="synonym">Lepisosteus spatula</name>
    <dbReference type="NCBI Taxonomy" id="7917"/>
    <lineage>
        <taxon>Eukaryota</taxon>
        <taxon>Metazoa</taxon>
        <taxon>Chordata</taxon>
        <taxon>Craniata</taxon>
        <taxon>Vertebrata</taxon>
        <taxon>Euteleostomi</taxon>
        <taxon>Actinopterygii</taxon>
        <taxon>Neopterygii</taxon>
        <taxon>Holostei</taxon>
        <taxon>Semionotiformes</taxon>
        <taxon>Lepisosteidae</taxon>
        <taxon>Atractosteus</taxon>
    </lineage>
</organism>
<feature type="active site" description="Charge relay system" evidence="2">
    <location>
        <position position="371"/>
    </location>
</feature>
<dbReference type="Gene3D" id="2.60.40.2240">
    <property type="entry name" value="Acyl-CoA thioester hydrolase/BAAT N-terminal domain"/>
    <property type="match status" value="1"/>
</dbReference>
<evidence type="ECO:0000313" key="5">
    <source>
        <dbReference type="EMBL" id="MBN3320780.1"/>
    </source>
</evidence>
<feature type="domain" description="Acyl-CoA thioester hydrolase/bile acid-CoA amino acid N-acetyltransferase" evidence="3">
    <location>
        <begin position="20"/>
        <end position="150"/>
    </location>
</feature>
<comment type="similarity">
    <text evidence="1">Belongs to the C/M/P thioester hydrolase family.</text>
</comment>
<feature type="non-terminal residue" evidence="5">
    <location>
        <position position="437"/>
    </location>
</feature>
<dbReference type="InterPro" id="IPR016662">
    <property type="entry name" value="Acyl-CoA_thioEstase_long-chain"/>
</dbReference>
<dbReference type="InterPro" id="IPR006862">
    <property type="entry name" value="Thio_Ohase/aa_AcTrfase"/>
</dbReference>
<evidence type="ECO:0000259" key="4">
    <source>
        <dbReference type="Pfam" id="PF08840"/>
    </source>
</evidence>
<comment type="caution">
    <text evidence="5">The sequence shown here is derived from an EMBL/GenBank/DDBJ whole genome shotgun (WGS) entry which is preliminary data.</text>
</comment>
<dbReference type="AlphaFoldDB" id="A0A8J7NW94"/>
<evidence type="ECO:0000256" key="1">
    <source>
        <dbReference type="ARBA" id="ARBA00006538"/>
    </source>
</evidence>
<dbReference type="FunFam" id="3.40.50.1820:FF:000024">
    <property type="entry name" value="acyl-coenzyme A thioesterase 4"/>
    <property type="match status" value="1"/>
</dbReference>
<dbReference type="PANTHER" id="PTHR10824">
    <property type="entry name" value="ACYL-COENZYME A THIOESTERASE-RELATED"/>
    <property type="match status" value="1"/>
</dbReference>
<feature type="active site" description="Charge relay system" evidence="2">
    <location>
        <position position="336"/>
    </location>
</feature>